<evidence type="ECO:0000256" key="2">
    <source>
        <dbReference type="ARBA" id="ARBA00023136"/>
    </source>
</evidence>
<dbReference type="EMBL" id="SOQX01000004">
    <property type="protein sequence ID" value="TDY01182.1"/>
    <property type="molecule type" value="Genomic_DNA"/>
</dbReference>
<keyword evidence="5 6" id="KW-0449">Lipoprotein</keyword>
<dbReference type="OrthoDB" id="9779191at2"/>
<dbReference type="PROSITE" id="PS51257">
    <property type="entry name" value="PROKAR_LIPOPROTEIN"/>
    <property type="match status" value="1"/>
</dbReference>
<feature type="chain" id="PRO_5021049329" description="Outer membrane protein assembly factor BamD" evidence="7">
    <location>
        <begin position="22"/>
        <end position="256"/>
    </location>
</feature>
<name>A0A4R8IKB2_9GAMM</name>
<dbReference type="InterPro" id="IPR017689">
    <property type="entry name" value="BamD"/>
</dbReference>
<evidence type="ECO:0000256" key="7">
    <source>
        <dbReference type="SAM" id="SignalP"/>
    </source>
</evidence>
<evidence type="ECO:0000256" key="6">
    <source>
        <dbReference type="HAMAP-Rule" id="MF_00922"/>
    </source>
</evidence>
<proteinExistence type="inferred from homology"/>
<comment type="subunit">
    <text evidence="6">Part of the Bam complex.</text>
</comment>
<dbReference type="Proteomes" id="UP000294914">
    <property type="component" value="Unassembled WGS sequence"/>
</dbReference>
<sequence length="256" mass="29669">MAVRYLLLILPLLWLSGCSSSPDDNDPTAGMSVEELYEAAREALDNTNYEEAINLYERLESRFPYGPYAERAQLEIIYAYYKYGETETAILSADRFIKLHPNHAHVDYAYYMRGLSSFRLEPSFLNRWFDQDMTERDPQPSREAFRYFSELVEKFPDSRYAEDAIGRMYALRDALAKHEIHVASYYYKRGALIAAANRAKHIVENYQKTEQVPEALGIMVRAYRQLEMNDLAADALEVLELNYPNHDETKKAKAAS</sequence>
<evidence type="ECO:0000256" key="4">
    <source>
        <dbReference type="ARBA" id="ARBA00023237"/>
    </source>
</evidence>
<feature type="signal peptide" evidence="7">
    <location>
        <begin position="1"/>
        <end position="21"/>
    </location>
</feature>
<dbReference type="GO" id="GO:0043165">
    <property type="term" value="P:Gram-negative-bacterium-type cell outer membrane assembly"/>
    <property type="evidence" value="ECO:0007669"/>
    <property type="project" value="UniProtKB-UniRule"/>
</dbReference>
<keyword evidence="4 6" id="KW-0998">Cell outer membrane</keyword>
<keyword evidence="1 6" id="KW-0732">Signal</keyword>
<comment type="subcellular location">
    <subcellularLocation>
        <location evidence="6">Cell outer membrane</location>
        <topology evidence="6">Lipid-anchor</topology>
    </subcellularLocation>
</comment>
<keyword evidence="10" id="KW-1185">Reference proteome</keyword>
<dbReference type="Pfam" id="PF13525">
    <property type="entry name" value="YfiO"/>
    <property type="match status" value="1"/>
</dbReference>
<comment type="similarity">
    <text evidence="6">Belongs to the BamD family.</text>
</comment>
<evidence type="ECO:0000313" key="10">
    <source>
        <dbReference type="Proteomes" id="UP000294914"/>
    </source>
</evidence>
<evidence type="ECO:0000313" key="9">
    <source>
        <dbReference type="EMBL" id="TDY01182.1"/>
    </source>
</evidence>
<dbReference type="SUPFAM" id="SSF48452">
    <property type="entry name" value="TPR-like"/>
    <property type="match status" value="1"/>
</dbReference>
<dbReference type="PANTHER" id="PTHR37423">
    <property type="entry name" value="SOLUBLE LYTIC MUREIN TRANSGLYCOSYLASE-RELATED"/>
    <property type="match status" value="1"/>
</dbReference>
<dbReference type="NCBIfam" id="TIGR03302">
    <property type="entry name" value="OM_YfiO"/>
    <property type="match status" value="1"/>
</dbReference>
<accession>A0A4R8IKB2</accession>
<dbReference type="InterPro" id="IPR039565">
    <property type="entry name" value="BamD-like"/>
</dbReference>
<dbReference type="PANTHER" id="PTHR37423:SF1">
    <property type="entry name" value="OUTER MEMBRANE PROTEIN ASSEMBLY FACTOR BAMD"/>
    <property type="match status" value="1"/>
</dbReference>
<protein>
    <recommendedName>
        <fullName evidence="6">Outer membrane protein assembly factor BamD</fullName>
    </recommendedName>
</protein>
<dbReference type="GO" id="GO:1990063">
    <property type="term" value="C:Bam protein complex"/>
    <property type="evidence" value="ECO:0007669"/>
    <property type="project" value="TreeGrafter"/>
</dbReference>
<dbReference type="InterPro" id="IPR011990">
    <property type="entry name" value="TPR-like_helical_dom_sf"/>
</dbReference>
<evidence type="ECO:0000256" key="3">
    <source>
        <dbReference type="ARBA" id="ARBA00023139"/>
    </source>
</evidence>
<comment type="caution">
    <text evidence="9">The sequence shown here is derived from an EMBL/GenBank/DDBJ whole genome shotgun (WGS) entry which is preliminary data.</text>
</comment>
<keyword evidence="2 6" id="KW-0472">Membrane</keyword>
<dbReference type="GO" id="GO:0051205">
    <property type="term" value="P:protein insertion into membrane"/>
    <property type="evidence" value="ECO:0007669"/>
    <property type="project" value="UniProtKB-UniRule"/>
</dbReference>
<gene>
    <name evidence="6" type="primary">bamD</name>
    <name evidence="9" type="ORF">EDC23_1929</name>
</gene>
<dbReference type="CDD" id="cd15830">
    <property type="entry name" value="BamD"/>
    <property type="match status" value="1"/>
</dbReference>
<dbReference type="RefSeq" id="WP_134083898.1">
    <property type="nucleotide sequence ID" value="NZ_SOQX01000004.1"/>
</dbReference>
<evidence type="ECO:0000256" key="1">
    <source>
        <dbReference type="ARBA" id="ARBA00022729"/>
    </source>
</evidence>
<evidence type="ECO:0000256" key="5">
    <source>
        <dbReference type="ARBA" id="ARBA00023288"/>
    </source>
</evidence>
<comment type="function">
    <text evidence="6">Part of the outer membrane protein assembly complex, which is involved in assembly and insertion of beta-barrel proteins into the outer membrane.</text>
</comment>
<evidence type="ECO:0000259" key="8">
    <source>
        <dbReference type="Pfam" id="PF13525"/>
    </source>
</evidence>
<dbReference type="Gene3D" id="1.25.40.10">
    <property type="entry name" value="Tetratricopeptide repeat domain"/>
    <property type="match status" value="1"/>
</dbReference>
<feature type="domain" description="Outer membrane lipoprotein BamD-like" evidence="8">
    <location>
        <begin position="31"/>
        <end position="234"/>
    </location>
</feature>
<reference evidence="9 10" key="1">
    <citation type="submission" date="2019-03" db="EMBL/GenBank/DDBJ databases">
        <title>Genomic Encyclopedia of Type Strains, Phase IV (KMG-IV): sequencing the most valuable type-strain genomes for metagenomic binning, comparative biology and taxonomic classification.</title>
        <authorList>
            <person name="Goeker M."/>
        </authorList>
    </citation>
    <scope>NUCLEOTIDE SEQUENCE [LARGE SCALE GENOMIC DNA]</scope>
    <source>
        <strain evidence="9 10">DSM 16326</strain>
    </source>
</reference>
<keyword evidence="3 6" id="KW-0564">Palmitate</keyword>
<dbReference type="HAMAP" id="MF_00922">
    <property type="entry name" value="OM_assembly_BamD"/>
    <property type="match status" value="1"/>
</dbReference>
<organism evidence="9 10">
    <name type="scientific">Thiohalophilus thiocyanatoxydans</name>
    <dbReference type="NCBI Taxonomy" id="381308"/>
    <lineage>
        <taxon>Bacteria</taxon>
        <taxon>Pseudomonadati</taxon>
        <taxon>Pseudomonadota</taxon>
        <taxon>Gammaproteobacteria</taxon>
        <taxon>Thiohalomonadales</taxon>
        <taxon>Thiohalophilaceae</taxon>
        <taxon>Thiohalophilus</taxon>
    </lineage>
</organism>
<dbReference type="AlphaFoldDB" id="A0A4R8IKB2"/>